<accession>A0A8S5S7J8</accession>
<proteinExistence type="predicted"/>
<evidence type="ECO:0000313" key="1">
    <source>
        <dbReference type="EMBL" id="DAF46779.1"/>
    </source>
</evidence>
<sequence length="113" mass="13498">MGMVEYRLRMEAFELQQVLTSQHIAEQAWANQTVQATTGERHPKSKYRKFDQFFDYQEHVDMVRSAYEPDYKARSKKIKKQNRAEILLARSREFHRLKKAGKIIPLAERKGER</sequence>
<organism evidence="1">
    <name type="scientific">Siphoviridae sp. ctj0M16</name>
    <dbReference type="NCBI Taxonomy" id="2827918"/>
    <lineage>
        <taxon>Viruses</taxon>
        <taxon>Duplodnaviria</taxon>
        <taxon>Heunggongvirae</taxon>
        <taxon>Uroviricota</taxon>
        <taxon>Caudoviricetes</taxon>
    </lineage>
</organism>
<reference evidence="1" key="1">
    <citation type="journal article" date="2021" name="Proc. Natl. Acad. Sci. U.S.A.">
        <title>A Catalog of Tens of Thousands of Viruses from Human Metagenomes Reveals Hidden Associations with Chronic Diseases.</title>
        <authorList>
            <person name="Tisza M.J."/>
            <person name="Buck C.B."/>
        </authorList>
    </citation>
    <scope>NUCLEOTIDE SEQUENCE</scope>
    <source>
        <strain evidence="1">Ctj0M16</strain>
    </source>
</reference>
<dbReference type="EMBL" id="BK032544">
    <property type="protein sequence ID" value="DAF46779.1"/>
    <property type="molecule type" value="Genomic_DNA"/>
</dbReference>
<protein>
    <submittedName>
        <fullName evidence="1">Tail assembly chaperone protein</fullName>
    </submittedName>
</protein>
<name>A0A8S5S7J8_9CAUD</name>